<dbReference type="Proteomes" id="UP000008139">
    <property type="component" value="Chromosome"/>
</dbReference>
<dbReference type="Pfam" id="PF13527">
    <property type="entry name" value="Acetyltransf_9"/>
    <property type="match status" value="1"/>
</dbReference>
<evidence type="ECO:0008006" key="3">
    <source>
        <dbReference type="Google" id="ProtNLM"/>
    </source>
</evidence>
<dbReference type="OrthoDB" id="7068254at2"/>
<dbReference type="STRING" id="760142.Hipma_1642"/>
<dbReference type="eggNOG" id="COG4552">
    <property type="taxonomic scope" value="Bacteria"/>
</dbReference>
<dbReference type="RefSeq" id="WP_013682618.1">
    <property type="nucleotide sequence ID" value="NC_015318.1"/>
</dbReference>
<name>F2LUK2_HIPMA</name>
<reference evidence="2" key="2">
    <citation type="submission" date="2011-03" db="EMBL/GenBank/DDBJ databases">
        <title>The complete genome of Hippea maritima DSM 10411.</title>
        <authorList>
            <consortium name="US DOE Joint Genome Institute (JGI-PGF)"/>
            <person name="Lucas S."/>
            <person name="Copeland A."/>
            <person name="Lapidus A."/>
            <person name="Bruce D."/>
            <person name="Goodwin L."/>
            <person name="Pitluck S."/>
            <person name="Peters L."/>
            <person name="Kyrpides N."/>
            <person name="Mavromatis K."/>
            <person name="Pagani I."/>
            <person name="Ivanova N."/>
            <person name="Mikhailova N."/>
            <person name="Lu M."/>
            <person name="Detter J.C."/>
            <person name="Tapia R."/>
            <person name="Han C."/>
            <person name="Land M."/>
            <person name="Hauser L."/>
            <person name="Markowitz V."/>
            <person name="Cheng J.-F."/>
            <person name="Hugenholtz P."/>
            <person name="Woyke T."/>
            <person name="Wu D."/>
            <person name="Spring S."/>
            <person name="Schroeder M."/>
            <person name="Brambilla E."/>
            <person name="Klenk H.-P."/>
            <person name="Eisen J.A."/>
        </authorList>
    </citation>
    <scope>NUCLEOTIDE SEQUENCE [LARGE SCALE GENOMIC DNA]</scope>
    <source>
        <strain evidence="2">ATCC 700847 / DSM 10411 / MH2</strain>
    </source>
</reference>
<protein>
    <recommendedName>
        <fullName evidence="3">N-acetyltransferase domain-containing protein</fullName>
    </recommendedName>
</protein>
<organism evidence="1 2">
    <name type="scientific">Hippea maritima (strain ATCC 700847 / DSM 10411 / MH2)</name>
    <dbReference type="NCBI Taxonomy" id="760142"/>
    <lineage>
        <taxon>Bacteria</taxon>
        <taxon>Pseudomonadati</taxon>
        <taxon>Campylobacterota</taxon>
        <taxon>Desulfurellia</taxon>
        <taxon>Desulfurellales</taxon>
        <taxon>Hippeaceae</taxon>
        <taxon>Hippea</taxon>
    </lineage>
</organism>
<evidence type="ECO:0000313" key="1">
    <source>
        <dbReference type="EMBL" id="AEA34592.1"/>
    </source>
</evidence>
<dbReference type="SUPFAM" id="SSF55729">
    <property type="entry name" value="Acyl-CoA N-acyltransferases (Nat)"/>
    <property type="match status" value="1"/>
</dbReference>
<dbReference type="HOGENOM" id="CLU_072024_0_0_7"/>
<sequence length="320" mass="38214">MNNYEIREYKPGDSKKICELLDTYTPYDRDEKFWIWINRLLSIKKTVVVVAESKNKIVGHYAVIPQYLNIKGNIYNAGLAIHAFIHPDYRNTFMVFEITKMMHNLAKKNGIEIIYGFPNSKFRSILLKIHKWKEVALFKSLEKFSLERKEHNFKLIKVEKNYLHYYELSEILDSQINNKNKVKVEKNLIYFVNRYINHPQNLYKNFFIEKNGQKVAFIVLKIYEKKGVRIGHLIDYVKNSKISFQDILNIVENYFYDKVNKLSFWKFDETQKEILLKNGFEEKGFETCLGIKMLIDNKKIENFLLNFDNWTLCMGDSDAF</sequence>
<dbReference type="AlphaFoldDB" id="F2LUK2"/>
<evidence type="ECO:0000313" key="2">
    <source>
        <dbReference type="Proteomes" id="UP000008139"/>
    </source>
</evidence>
<accession>F2LUK2</accession>
<dbReference type="Gene3D" id="3.40.630.30">
    <property type="match status" value="1"/>
</dbReference>
<dbReference type="EMBL" id="CP002606">
    <property type="protein sequence ID" value="AEA34592.1"/>
    <property type="molecule type" value="Genomic_DNA"/>
</dbReference>
<dbReference type="InParanoid" id="F2LUK2"/>
<dbReference type="KEGG" id="hmr:Hipma_1642"/>
<proteinExistence type="predicted"/>
<keyword evidence="2" id="KW-1185">Reference proteome</keyword>
<dbReference type="InterPro" id="IPR016181">
    <property type="entry name" value="Acyl_CoA_acyltransferase"/>
</dbReference>
<reference evidence="1 2" key="1">
    <citation type="journal article" date="2011" name="Stand. Genomic Sci.">
        <title>Complete genome sequence of the thermophilic sulfur-reducer Hippea maritima type strain (MH(2)).</title>
        <authorList>
            <person name="Huntemann M."/>
            <person name="Lu M."/>
            <person name="Nolan M."/>
            <person name="Lapidus A."/>
            <person name="Lucas S."/>
            <person name="Hammon N."/>
            <person name="Deshpande S."/>
            <person name="Cheng J.F."/>
            <person name="Tapia R."/>
            <person name="Han C."/>
            <person name="Goodwin L."/>
            <person name="Pitluck S."/>
            <person name="Liolios K."/>
            <person name="Pagani I."/>
            <person name="Ivanova N."/>
            <person name="Ovchinikova G."/>
            <person name="Pati A."/>
            <person name="Chen A."/>
            <person name="Palaniappan K."/>
            <person name="Land M."/>
            <person name="Hauser L."/>
            <person name="Jeffries C.D."/>
            <person name="Detter J.C."/>
            <person name="Brambilla E.M."/>
            <person name="Rohde M."/>
            <person name="Spring S."/>
            <person name="Goker M."/>
            <person name="Woyke T."/>
            <person name="Bristow J."/>
            <person name="Eisen J.A."/>
            <person name="Markowitz V."/>
            <person name="Hugenholtz P."/>
            <person name="Kyrpides N.C."/>
            <person name="Klenk H.P."/>
            <person name="Mavromatis K."/>
        </authorList>
    </citation>
    <scope>NUCLEOTIDE SEQUENCE [LARGE SCALE GENOMIC DNA]</scope>
    <source>
        <strain evidence="2">ATCC 700847 / DSM 10411 / MH2</strain>
    </source>
</reference>
<gene>
    <name evidence="1" type="ordered locus">Hipma_1642</name>
</gene>